<dbReference type="AlphaFoldDB" id="A0AAW7YX30"/>
<name>A0AAW7YX30_9STAP</name>
<keyword evidence="1" id="KW-0378">Hydrolase</keyword>
<accession>A0AAW7YX30</accession>
<dbReference type="InterPro" id="IPR008928">
    <property type="entry name" value="6-hairpin_glycosidase_sf"/>
</dbReference>
<keyword evidence="2" id="KW-1185">Reference proteome</keyword>
<protein>
    <submittedName>
        <fullName evidence="1">Glycoside hydrolase family 48 protein</fullName>
    </submittedName>
</protein>
<dbReference type="InterPro" id="IPR000556">
    <property type="entry name" value="Glyco_hydro_48F"/>
</dbReference>
<dbReference type="SUPFAM" id="SSF48208">
    <property type="entry name" value="Six-hairpin glycosidases"/>
    <property type="match status" value="1"/>
</dbReference>
<evidence type="ECO:0000313" key="2">
    <source>
        <dbReference type="Proteomes" id="UP001170310"/>
    </source>
</evidence>
<evidence type="ECO:0000313" key="1">
    <source>
        <dbReference type="EMBL" id="MDO6575261.1"/>
    </source>
</evidence>
<gene>
    <name evidence="1" type="ORF">Q4528_14185</name>
</gene>
<reference evidence="1" key="1">
    <citation type="submission" date="2023-07" db="EMBL/GenBank/DDBJ databases">
        <title>Genome content predicts the carbon catabolic preferences of heterotrophic bacteria.</title>
        <authorList>
            <person name="Gralka M."/>
        </authorList>
    </citation>
    <scope>NUCLEOTIDE SEQUENCE</scope>
    <source>
        <strain evidence="1">E2R20</strain>
    </source>
</reference>
<feature type="non-terminal residue" evidence="1">
    <location>
        <position position="88"/>
    </location>
</feature>
<dbReference type="EMBL" id="JAUOQO010000422">
    <property type="protein sequence ID" value="MDO6575261.1"/>
    <property type="molecule type" value="Genomic_DNA"/>
</dbReference>
<sequence length="88" mass="9953">GGEYGFLDLFVAESQAPAKQWRYTNAPDADARAVQVMYWALQWMKERGQDPEVVAPGLMAKAAKMGDYLRLAMFDKYFKKIGSQDEQG</sequence>
<organism evidence="1 2">
    <name type="scientific">Staphylococcus pasteuri_A</name>
    <dbReference type="NCBI Taxonomy" id="3062664"/>
    <lineage>
        <taxon>Bacteria</taxon>
        <taxon>Bacillati</taxon>
        <taxon>Bacillota</taxon>
        <taxon>Bacilli</taxon>
        <taxon>Bacillales</taxon>
        <taxon>Staphylococcaceae</taxon>
        <taxon>Staphylococcus</taxon>
    </lineage>
</organism>
<dbReference type="GO" id="GO:0008810">
    <property type="term" value="F:cellulase activity"/>
    <property type="evidence" value="ECO:0007669"/>
    <property type="project" value="InterPro"/>
</dbReference>
<dbReference type="Gene3D" id="1.50.10.10">
    <property type="match status" value="1"/>
</dbReference>
<dbReference type="RefSeq" id="WP_303522273.1">
    <property type="nucleotide sequence ID" value="NZ_JAUOQO010000422.1"/>
</dbReference>
<dbReference type="Proteomes" id="UP001170310">
    <property type="component" value="Unassembled WGS sequence"/>
</dbReference>
<proteinExistence type="predicted"/>
<comment type="caution">
    <text evidence="1">The sequence shown here is derived from an EMBL/GenBank/DDBJ whole genome shotgun (WGS) entry which is preliminary data.</text>
</comment>
<dbReference type="Pfam" id="PF02011">
    <property type="entry name" value="Glyco_hydro_48"/>
    <property type="match status" value="1"/>
</dbReference>
<dbReference type="GO" id="GO:0030245">
    <property type="term" value="P:cellulose catabolic process"/>
    <property type="evidence" value="ECO:0007669"/>
    <property type="project" value="InterPro"/>
</dbReference>
<feature type="non-terminal residue" evidence="1">
    <location>
        <position position="1"/>
    </location>
</feature>
<dbReference type="InterPro" id="IPR012341">
    <property type="entry name" value="6hp_glycosidase-like_sf"/>
</dbReference>